<evidence type="ECO:0000256" key="2">
    <source>
        <dbReference type="ARBA" id="ARBA00022448"/>
    </source>
</evidence>
<evidence type="ECO:0000256" key="7">
    <source>
        <dbReference type="ARBA" id="ARBA00023136"/>
    </source>
</evidence>
<keyword evidence="3" id="KW-1003">Cell membrane</keyword>
<proteinExistence type="predicted"/>
<dbReference type="SUPFAM" id="SSF103473">
    <property type="entry name" value="MFS general substrate transporter"/>
    <property type="match status" value="1"/>
</dbReference>
<feature type="transmembrane region" description="Helical" evidence="8">
    <location>
        <begin position="416"/>
        <end position="434"/>
    </location>
</feature>
<evidence type="ECO:0000256" key="3">
    <source>
        <dbReference type="ARBA" id="ARBA00022475"/>
    </source>
</evidence>
<evidence type="ECO:0000256" key="6">
    <source>
        <dbReference type="ARBA" id="ARBA00022989"/>
    </source>
</evidence>
<keyword evidence="4" id="KW-0762">Sugar transport</keyword>
<feature type="transmembrane region" description="Helical" evidence="8">
    <location>
        <begin position="12"/>
        <end position="35"/>
    </location>
</feature>
<keyword evidence="7 8" id="KW-0472">Membrane</keyword>
<dbReference type="PANTHER" id="PTHR48021">
    <property type="match status" value="1"/>
</dbReference>
<dbReference type="GO" id="GO:0005886">
    <property type="term" value="C:plasma membrane"/>
    <property type="evidence" value="ECO:0007669"/>
    <property type="project" value="UniProtKB-SubCell"/>
</dbReference>
<dbReference type="AlphaFoldDB" id="A0A0C9R2E9"/>
<feature type="transmembrane region" description="Helical" evidence="8">
    <location>
        <begin position="251"/>
        <end position="274"/>
    </location>
</feature>
<feature type="domain" description="Major facilitator superfamily (MFS) profile" evidence="9">
    <location>
        <begin position="16"/>
        <end position="441"/>
    </location>
</feature>
<dbReference type="GO" id="GO:0022857">
    <property type="term" value="F:transmembrane transporter activity"/>
    <property type="evidence" value="ECO:0007669"/>
    <property type="project" value="InterPro"/>
</dbReference>
<feature type="transmembrane region" description="Helical" evidence="8">
    <location>
        <begin position="390"/>
        <end position="410"/>
    </location>
</feature>
<dbReference type="PROSITE" id="PS50850">
    <property type="entry name" value="MFS"/>
    <property type="match status" value="1"/>
</dbReference>
<evidence type="ECO:0000259" key="9">
    <source>
        <dbReference type="PROSITE" id="PS50850"/>
    </source>
</evidence>
<dbReference type="InterPro" id="IPR005829">
    <property type="entry name" value="Sugar_transporter_CS"/>
</dbReference>
<dbReference type="InterPro" id="IPR005828">
    <property type="entry name" value="MFS_sugar_transport-like"/>
</dbReference>
<dbReference type="FunFam" id="1.20.1250.20:FF:000218">
    <property type="entry name" value="facilitated trehalose transporter Tret1"/>
    <property type="match status" value="1"/>
</dbReference>
<dbReference type="Pfam" id="PF00083">
    <property type="entry name" value="Sugar_tr"/>
    <property type="match status" value="1"/>
</dbReference>
<dbReference type="PANTHER" id="PTHR48021:SF46">
    <property type="entry name" value="MAJOR FACILITATOR SUPERFAMILY (MFS) PROFILE DOMAIN-CONTAINING PROTEIN"/>
    <property type="match status" value="1"/>
</dbReference>
<dbReference type="InterPro" id="IPR020846">
    <property type="entry name" value="MFS_dom"/>
</dbReference>
<dbReference type="EMBL" id="GBYB01002170">
    <property type="protein sequence ID" value="JAG71937.1"/>
    <property type="molecule type" value="Transcribed_RNA"/>
</dbReference>
<evidence type="ECO:0000256" key="1">
    <source>
        <dbReference type="ARBA" id="ARBA00004651"/>
    </source>
</evidence>
<feature type="transmembrane region" description="Helical" evidence="8">
    <location>
        <begin position="349"/>
        <end position="369"/>
    </location>
</feature>
<keyword evidence="5 8" id="KW-0812">Transmembrane</keyword>
<gene>
    <name evidence="10" type="primary">Tret1-2_0</name>
    <name evidence="10" type="ORF">g.11455</name>
</gene>
<dbReference type="Gene3D" id="1.20.1250.20">
    <property type="entry name" value="MFS general substrate transporter like domains"/>
    <property type="match status" value="1"/>
</dbReference>
<evidence type="ECO:0000313" key="10">
    <source>
        <dbReference type="EMBL" id="JAG71937.1"/>
    </source>
</evidence>
<feature type="transmembrane region" description="Helical" evidence="8">
    <location>
        <begin position="317"/>
        <end position="337"/>
    </location>
</feature>
<keyword evidence="2" id="KW-0813">Transport</keyword>
<evidence type="ECO:0000256" key="4">
    <source>
        <dbReference type="ARBA" id="ARBA00022597"/>
    </source>
</evidence>
<comment type="subcellular location">
    <subcellularLocation>
        <location evidence="1">Cell membrane</location>
        <topology evidence="1">Multi-pass membrane protein</topology>
    </subcellularLocation>
</comment>
<dbReference type="PROSITE" id="PS00216">
    <property type="entry name" value="SUGAR_TRANSPORT_1"/>
    <property type="match status" value="1"/>
</dbReference>
<evidence type="ECO:0000256" key="5">
    <source>
        <dbReference type="ARBA" id="ARBA00022692"/>
    </source>
</evidence>
<feature type="transmembrane region" description="Helical" evidence="8">
    <location>
        <begin position="109"/>
        <end position="131"/>
    </location>
</feature>
<dbReference type="PROSITE" id="PS00217">
    <property type="entry name" value="SUGAR_TRANSPORT_2"/>
    <property type="match status" value="1"/>
</dbReference>
<dbReference type="InterPro" id="IPR050549">
    <property type="entry name" value="MFS_Trehalose_Transporter"/>
</dbReference>
<keyword evidence="6 8" id="KW-1133">Transmembrane helix</keyword>
<feature type="transmembrane region" description="Helical" evidence="8">
    <location>
        <begin position="143"/>
        <end position="161"/>
    </location>
</feature>
<reference evidence="10" key="1">
    <citation type="submission" date="2015-01" db="EMBL/GenBank/DDBJ databases">
        <title>Transcriptome Assembly of Fopius arisanus.</title>
        <authorList>
            <person name="Geib S."/>
        </authorList>
    </citation>
    <scope>NUCLEOTIDE SEQUENCE</scope>
</reference>
<protein>
    <submittedName>
        <fullName evidence="10">Tret1-2_0 protein</fullName>
    </submittedName>
</protein>
<dbReference type="InterPro" id="IPR036259">
    <property type="entry name" value="MFS_trans_sf"/>
</dbReference>
<feature type="transmembrane region" description="Helical" evidence="8">
    <location>
        <begin position="167"/>
        <end position="188"/>
    </location>
</feature>
<name>A0A0C9R2E9_9HYME</name>
<sequence>MKNIQPKCGSWPQWLAAVEIFLMGFVAGVGSGWTSPSLAILLSEASPIPMTESEGSWIASLLNIGRAAGGLLGAIDVEVFGSKTSCLHMGIMQLVGLVCLGVADSTTWLYAARFIAGLATGMFFIAFPLYIGEISNPKIRGSLVGTIANGMSIGYVVGNLTGAYMSIPAFAASMLAVTLLFLVTFYWLPKSSHHLVLKDQLEEAAVSIRWYQRDADVPNELASLQKFVKDKRSMTFGNLANEFMQLPNRIALFKVIMVYVLMQLSGLYTVGFYMEIILKKGGVMVVDPAMAVIVISTIGLAGGWVAMYAVDKYGRKLVLTVSATGLAVGLICIAVHYQLLEIGCDPEYLQWLIISAVIVLEFFINLGIIPIPSTILSEIFAPNIKSYCSCLANITSGFIAFLVTQTYQLLIDSIDYYVYYIYAVMMILLALFTITQLPETKGKSLQEIQSMMMKK</sequence>
<organism evidence="10">
    <name type="scientific">Fopius arisanus</name>
    <dbReference type="NCBI Taxonomy" id="64838"/>
    <lineage>
        <taxon>Eukaryota</taxon>
        <taxon>Metazoa</taxon>
        <taxon>Ecdysozoa</taxon>
        <taxon>Arthropoda</taxon>
        <taxon>Hexapoda</taxon>
        <taxon>Insecta</taxon>
        <taxon>Pterygota</taxon>
        <taxon>Neoptera</taxon>
        <taxon>Endopterygota</taxon>
        <taxon>Hymenoptera</taxon>
        <taxon>Apocrita</taxon>
        <taxon>Ichneumonoidea</taxon>
        <taxon>Braconidae</taxon>
        <taxon>Opiinae</taxon>
        <taxon>Fopius</taxon>
    </lineage>
</organism>
<evidence type="ECO:0000256" key="8">
    <source>
        <dbReference type="SAM" id="Phobius"/>
    </source>
</evidence>
<feature type="transmembrane region" description="Helical" evidence="8">
    <location>
        <begin position="289"/>
        <end position="310"/>
    </location>
</feature>
<accession>A0A0C9R2E9</accession>